<dbReference type="InterPro" id="IPR001173">
    <property type="entry name" value="Glyco_trans_2-like"/>
</dbReference>
<dbReference type="Gene3D" id="3.90.550.10">
    <property type="entry name" value="Spore Coat Polysaccharide Biosynthesis Protein SpsA, Chain A"/>
    <property type="match status" value="1"/>
</dbReference>
<name>A0A7D3XRR3_9BACL</name>
<evidence type="ECO:0000313" key="7">
    <source>
        <dbReference type="Proteomes" id="UP000503088"/>
    </source>
</evidence>
<dbReference type="PANTHER" id="PTHR43179">
    <property type="entry name" value="RHAMNOSYLTRANSFERASE WBBL"/>
    <property type="match status" value="1"/>
</dbReference>
<evidence type="ECO:0000259" key="5">
    <source>
        <dbReference type="Pfam" id="PF00535"/>
    </source>
</evidence>
<dbReference type="Proteomes" id="UP000503088">
    <property type="component" value="Chromosome"/>
</dbReference>
<dbReference type="AlphaFoldDB" id="A0A7D3XRR3"/>
<dbReference type="GO" id="GO:0016757">
    <property type="term" value="F:glycosyltransferase activity"/>
    <property type="evidence" value="ECO:0007669"/>
    <property type="project" value="UniProtKB-KW"/>
</dbReference>
<protein>
    <submittedName>
        <fullName evidence="6">Glycosyltransferase family 2 protein</fullName>
    </submittedName>
</protein>
<dbReference type="PANTHER" id="PTHR43179:SF12">
    <property type="entry name" value="GALACTOFURANOSYLTRANSFERASE GLFT2"/>
    <property type="match status" value="1"/>
</dbReference>
<evidence type="ECO:0000313" key="6">
    <source>
        <dbReference type="EMBL" id="QKG84448.1"/>
    </source>
</evidence>
<dbReference type="CDD" id="cd04186">
    <property type="entry name" value="GT_2_like_c"/>
    <property type="match status" value="1"/>
</dbReference>
<keyword evidence="7" id="KW-1185">Reference proteome</keyword>
<proteinExistence type="inferred from homology"/>
<evidence type="ECO:0000256" key="1">
    <source>
        <dbReference type="ARBA" id="ARBA00004776"/>
    </source>
</evidence>
<dbReference type="InterPro" id="IPR029044">
    <property type="entry name" value="Nucleotide-diphossugar_trans"/>
</dbReference>
<keyword evidence="4 6" id="KW-0808">Transferase</keyword>
<keyword evidence="3" id="KW-0328">Glycosyltransferase</keyword>
<gene>
    <name evidence="6" type="ORF">GXN76_08140</name>
</gene>
<accession>A0A7D3XRR3</accession>
<reference evidence="6 7" key="1">
    <citation type="submission" date="2020-01" db="EMBL/GenBank/DDBJ databases">
        <authorList>
            <person name="Gulvik C.A."/>
            <person name="Batra D.G."/>
        </authorList>
    </citation>
    <scope>NUCLEOTIDE SEQUENCE [LARGE SCALE GENOMIC DNA]</scope>
    <source>
        <strain evidence="6 7">W9323</strain>
    </source>
</reference>
<feature type="domain" description="Glycosyltransferase 2-like" evidence="5">
    <location>
        <begin position="6"/>
        <end position="116"/>
    </location>
</feature>
<dbReference type="Pfam" id="PF00535">
    <property type="entry name" value="Glycos_transf_2"/>
    <property type="match status" value="1"/>
</dbReference>
<dbReference type="RefSeq" id="WP_173222145.1">
    <property type="nucleotide sequence ID" value="NZ_CP048104.1"/>
</dbReference>
<organism evidence="6 7">
    <name type="scientific">Kroppenstedtia pulmonis</name>
    <dbReference type="NCBI Taxonomy" id="1380685"/>
    <lineage>
        <taxon>Bacteria</taxon>
        <taxon>Bacillati</taxon>
        <taxon>Bacillota</taxon>
        <taxon>Bacilli</taxon>
        <taxon>Bacillales</taxon>
        <taxon>Thermoactinomycetaceae</taxon>
        <taxon>Kroppenstedtia</taxon>
    </lineage>
</organism>
<comment type="similarity">
    <text evidence="2">Belongs to the glycosyltransferase 2 family.</text>
</comment>
<dbReference type="EMBL" id="CP048104">
    <property type="protein sequence ID" value="QKG84448.1"/>
    <property type="molecule type" value="Genomic_DNA"/>
</dbReference>
<dbReference type="SUPFAM" id="SSF53448">
    <property type="entry name" value="Nucleotide-diphospho-sugar transferases"/>
    <property type="match status" value="1"/>
</dbReference>
<evidence type="ECO:0000256" key="3">
    <source>
        <dbReference type="ARBA" id="ARBA00022676"/>
    </source>
</evidence>
<sequence>MADLTSIIIPTRNQWFYTRQCLESIRRFTLLPHEVIVIDNHSTDETSRLLKHIKEIRMVSNSVNRGFAASVNQGLRIAQGKNIVLLNNDTLVSHRWLDQLIAVLSDDKRNGVVGPLSNRVIPEQKLDIFLTTPKEIHSFCQQFHRGSNPSKWRYSKRLSGFCMAFRASLVKAIGIFDERFGLGTYEDDDFCHRARMAGFRCVVAGDTYVHHFGSRSFRQQGKKEYHKILNQNRQYYIYKWGQVPHDGK</sequence>
<comment type="pathway">
    <text evidence="1">Cell wall biogenesis; cell wall polysaccharide biosynthesis.</text>
</comment>
<evidence type="ECO:0000256" key="2">
    <source>
        <dbReference type="ARBA" id="ARBA00006739"/>
    </source>
</evidence>
<dbReference type="KEGG" id="kpul:GXN76_08140"/>
<evidence type="ECO:0000256" key="4">
    <source>
        <dbReference type="ARBA" id="ARBA00022679"/>
    </source>
</evidence>